<organism evidence="13 14">
    <name type="scientific">Deinococcus seoulensis</name>
    <dbReference type="NCBI Taxonomy" id="1837379"/>
    <lineage>
        <taxon>Bacteria</taxon>
        <taxon>Thermotogati</taxon>
        <taxon>Deinococcota</taxon>
        <taxon>Deinococci</taxon>
        <taxon>Deinococcales</taxon>
        <taxon>Deinococcaceae</taxon>
        <taxon>Deinococcus</taxon>
    </lineage>
</organism>
<dbReference type="InterPro" id="IPR006102">
    <property type="entry name" value="Ig-like_GH2"/>
</dbReference>
<dbReference type="SUPFAM" id="SSF49785">
    <property type="entry name" value="Galactose-binding domain-like"/>
    <property type="match status" value="1"/>
</dbReference>
<dbReference type="EC" id="3.2.1.25" evidence="3"/>
<dbReference type="InterPro" id="IPR036156">
    <property type="entry name" value="Beta-gal/glucu_dom_sf"/>
</dbReference>
<dbReference type="InterPro" id="IPR013783">
    <property type="entry name" value="Ig-like_fold"/>
</dbReference>
<evidence type="ECO:0000256" key="1">
    <source>
        <dbReference type="ARBA" id="ARBA00000829"/>
    </source>
</evidence>
<feature type="domain" description="Mannosidase Ig/CBM-like" evidence="11">
    <location>
        <begin position="669"/>
        <end position="756"/>
    </location>
</feature>
<evidence type="ECO:0000256" key="4">
    <source>
        <dbReference type="ARBA" id="ARBA00022801"/>
    </source>
</evidence>
<feature type="domain" description="Glycoside hydrolase family 2 immunoglobulin-like beta-sandwich" evidence="10">
    <location>
        <begin position="240"/>
        <end position="303"/>
    </location>
</feature>
<evidence type="ECO:0000259" key="12">
    <source>
        <dbReference type="Pfam" id="PF22666"/>
    </source>
</evidence>
<dbReference type="EMBL" id="BMQM01000049">
    <property type="protein sequence ID" value="GGR74494.1"/>
    <property type="molecule type" value="Genomic_DNA"/>
</dbReference>
<dbReference type="Pfam" id="PF17786">
    <property type="entry name" value="Mannosidase_ig"/>
    <property type="match status" value="1"/>
</dbReference>
<evidence type="ECO:0000256" key="3">
    <source>
        <dbReference type="ARBA" id="ARBA00012754"/>
    </source>
</evidence>
<dbReference type="Proteomes" id="UP000634308">
    <property type="component" value="Unassembled WGS sequence"/>
</dbReference>
<evidence type="ECO:0000313" key="13">
    <source>
        <dbReference type="EMBL" id="GGR74494.1"/>
    </source>
</evidence>
<name>A0ABQ2S0Y1_9DEIO</name>
<gene>
    <name evidence="13" type="ORF">GCM10008959_39650</name>
</gene>
<accession>A0ABQ2S0Y1</accession>
<reference evidence="14" key="1">
    <citation type="journal article" date="2019" name="Int. J. Syst. Evol. Microbiol.">
        <title>The Global Catalogue of Microorganisms (GCM) 10K type strain sequencing project: providing services to taxonomists for standard genome sequencing and annotation.</title>
        <authorList>
            <consortium name="The Broad Institute Genomics Platform"/>
            <consortium name="The Broad Institute Genome Sequencing Center for Infectious Disease"/>
            <person name="Wu L."/>
            <person name="Ma J."/>
        </authorList>
    </citation>
    <scope>NUCLEOTIDE SEQUENCE [LARGE SCALE GENOMIC DNA]</scope>
    <source>
        <strain evidence="14">JCM 31404</strain>
    </source>
</reference>
<evidence type="ECO:0000256" key="6">
    <source>
        <dbReference type="ARBA" id="ARBA00038429"/>
    </source>
</evidence>
<evidence type="ECO:0000256" key="8">
    <source>
        <dbReference type="ARBA" id="ARBA00041614"/>
    </source>
</evidence>
<dbReference type="Gene3D" id="2.60.120.260">
    <property type="entry name" value="Galactose-binding domain-like"/>
    <property type="match status" value="1"/>
</dbReference>
<proteinExistence type="inferred from homology"/>
<keyword evidence="5" id="KW-0326">Glycosidase</keyword>
<dbReference type="RefSeq" id="WP_189066724.1">
    <property type="nucleotide sequence ID" value="NZ_BMQM01000049.1"/>
</dbReference>
<dbReference type="InterPro" id="IPR041447">
    <property type="entry name" value="Mannosidase_ig"/>
</dbReference>
<protein>
    <recommendedName>
        <fullName evidence="7">Beta-mannosidase B</fullName>
        <ecNumber evidence="3">3.2.1.25</ecNumber>
    </recommendedName>
    <alternativeName>
        <fullName evidence="8">Mannanase B</fullName>
    </alternativeName>
</protein>
<keyword evidence="4" id="KW-0378">Hydrolase</keyword>
<feature type="region of interest" description="Disordered" evidence="9">
    <location>
        <begin position="831"/>
        <end position="867"/>
    </location>
</feature>
<feature type="region of interest" description="Disordered" evidence="9">
    <location>
        <begin position="1"/>
        <end position="28"/>
    </location>
</feature>
<dbReference type="SUPFAM" id="SSF51445">
    <property type="entry name" value="(Trans)glycosidases"/>
    <property type="match status" value="1"/>
</dbReference>
<comment type="similarity">
    <text evidence="6">Belongs to the glycosyl hydrolase 2 family. Beta-mannosidase B subfamily.</text>
</comment>
<comment type="catalytic activity">
    <reaction evidence="1">
        <text>Hydrolysis of terminal, non-reducing beta-D-mannose residues in beta-D-mannosides.</text>
        <dbReference type="EC" id="3.2.1.25"/>
    </reaction>
</comment>
<sequence length="867" mass="95324">MTQPHALTQRTPLTGWTLRAPHAPDPHSRARDWLEATVPGTVHGDLLRHALIPDPFDGLNDTQVQWVGQTAWTYRTTFTVTPEQLQSPHLDLCLDGLDTLCTVRLNGAAVLRSDNMFVPHRLDVRAHLHAGENTLTLHFEPVLPHGRALEARHGTRAVWNGDPSRVYLRKAQYHYGWDWGPVILTAGPWKDVTLHAYHARLDDLHAPLTVGPDGTWLDLNATLAGTTRPGDLLRVTLHGPDGHEVARTTLDAHSEPLQARLHVPDPQLWWPRGYGPQPLYTLHVTLDRGGVTLDTLTRRLGARTVELRQDPVADEPGTSFTFVVNGVPIFAGGANWIPEDLLLDRVTPEQYRHRLQQAADANMVMIRVWGGGIYEHDAFYDTCDELGLLVWQDFLFACGMYPAHPDFLASVQAEAQAAVRRLRHHASLALWCGNNEDYQIAESVGASGPGGDPARFDALTIYERLLPDVVRTLNPDVPYWPGSPSGGAASHDQTVGDRHTWEIWHGVMAPHRDYGHYEGRFVSEFGLQAPPSLHVIERFTRPEDRHAGSRVMEHHNRAADPQGRPDGARRLAAYLSDTFDPPRDFAEYVYATRAVQADAMTSAYRAFRGRWGHAGARAVSGALVWQLNDCWPVTSWSVIDSGGLPKPAYHAIQRELAPLAVQARRDDERLSAWIASSMGEDQPAQVHLDVLTLSGERLLTHAWSVTAAANAVTPLDLAGPHLADLKLPGGSVAFLRLLVDGQERSRAALWPEPLKYHDLPDPHLTATVTGDTLTLRAERPARGVWIDAGPHAPRDNHLDLLPGETLTLPLPADITAASITVRAVGSGAVQAQDLPPRHDAPPHRPAHAPLNAPPVLVTATGSDQGAP</sequence>
<evidence type="ECO:0000256" key="5">
    <source>
        <dbReference type="ARBA" id="ARBA00023295"/>
    </source>
</evidence>
<evidence type="ECO:0000256" key="2">
    <source>
        <dbReference type="ARBA" id="ARBA00004740"/>
    </source>
</evidence>
<evidence type="ECO:0000256" key="7">
    <source>
        <dbReference type="ARBA" id="ARBA00041069"/>
    </source>
</evidence>
<dbReference type="InterPro" id="IPR054593">
    <property type="entry name" value="Beta-mannosidase-like_N2"/>
</dbReference>
<dbReference type="SUPFAM" id="SSF49303">
    <property type="entry name" value="beta-Galactosidase/glucuronidase domain"/>
    <property type="match status" value="2"/>
</dbReference>
<dbReference type="InterPro" id="IPR050887">
    <property type="entry name" value="Beta-mannosidase_GH2"/>
</dbReference>
<comment type="pathway">
    <text evidence="2">Glycan metabolism; N-glycan degradation.</text>
</comment>
<evidence type="ECO:0000256" key="9">
    <source>
        <dbReference type="SAM" id="MobiDB-lite"/>
    </source>
</evidence>
<dbReference type="Pfam" id="PF00703">
    <property type="entry name" value="Glyco_hydro_2"/>
    <property type="match status" value="1"/>
</dbReference>
<comment type="caution">
    <text evidence="13">The sequence shown here is derived from an EMBL/GenBank/DDBJ whole genome shotgun (WGS) entry which is preliminary data.</text>
</comment>
<keyword evidence="14" id="KW-1185">Reference proteome</keyword>
<dbReference type="PANTHER" id="PTHR43730:SF1">
    <property type="entry name" value="BETA-MANNOSIDASE"/>
    <property type="match status" value="1"/>
</dbReference>
<dbReference type="PANTHER" id="PTHR43730">
    <property type="entry name" value="BETA-MANNOSIDASE"/>
    <property type="match status" value="1"/>
</dbReference>
<feature type="compositionally biased region" description="Polar residues" evidence="9">
    <location>
        <begin position="1"/>
        <end position="14"/>
    </location>
</feature>
<dbReference type="Gene3D" id="3.20.20.80">
    <property type="entry name" value="Glycosidases"/>
    <property type="match status" value="1"/>
</dbReference>
<dbReference type="Gene3D" id="2.60.40.10">
    <property type="entry name" value="Immunoglobulins"/>
    <property type="match status" value="1"/>
</dbReference>
<dbReference type="InterPro" id="IPR008979">
    <property type="entry name" value="Galactose-bd-like_sf"/>
</dbReference>
<feature type="domain" description="Beta-mannosidase-like galactose-binding" evidence="12">
    <location>
        <begin position="16"/>
        <end position="190"/>
    </location>
</feature>
<evidence type="ECO:0000259" key="10">
    <source>
        <dbReference type="Pfam" id="PF00703"/>
    </source>
</evidence>
<dbReference type="InterPro" id="IPR017853">
    <property type="entry name" value="GH"/>
</dbReference>
<evidence type="ECO:0000313" key="14">
    <source>
        <dbReference type="Proteomes" id="UP000634308"/>
    </source>
</evidence>
<evidence type="ECO:0000259" key="11">
    <source>
        <dbReference type="Pfam" id="PF17786"/>
    </source>
</evidence>
<dbReference type="Pfam" id="PF22666">
    <property type="entry name" value="Glyco_hydro_2_N2"/>
    <property type="match status" value="1"/>
</dbReference>